<dbReference type="Proteomes" id="UP001139646">
    <property type="component" value="Unassembled WGS sequence"/>
</dbReference>
<evidence type="ECO:0000313" key="2">
    <source>
        <dbReference type="Proteomes" id="UP001139646"/>
    </source>
</evidence>
<protein>
    <submittedName>
        <fullName evidence="1">Uncharacterized protein</fullName>
    </submittedName>
</protein>
<dbReference type="EMBL" id="JAKKSL010000001">
    <property type="protein sequence ID" value="MCI2282945.1"/>
    <property type="molecule type" value="Genomic_DNA"/>
</dbReference>
<evidence type="ECO:0000313" key="1">
    <source>
        <dbReference type="EMBL" id="MCI2282945.1"/>
    </source>
</evidence>
<comment type="caution">
    <text evidence="1">The sequence shown here is derived from an EMBL/GenBank/DDBJ whole genome shotgun (WGS) entry which is preliminary data.</text>
</comment>
<sequence>MIKLTDLKTTFFIITLLTLNACGQKQMSVQKNINQESTIININGIAEAYVKLTLNVGQHHSSYIDAYYGPKEWQPTEMPIELSKLKQNTEQLLSKLKQVQVPKAQEQRKEFLKIQLQSVGVFIRNY</sequence>
<name>A0ABS9WYN6_9GAMM</name>
<organism evidence="1 2">
    <name type="scientific">Colwellia maritima</name>
    <dbReference type="NCBI Taxonomy" id="2912588"/>
    <lineage>
        <taxon>Bacteria</taxon>
        <taxon>Pseudomonadati</taxon>
        <taxon>Pseudomonadota</taxon>
        <taxon>Gammaproteobacteria</taxon>
        <taxon>Alteromonadales</taxon>
        <taxon>Colwelliaceae</taxon>
        <taxon>Colwellia</taxon>
    </lineage>
</organism>
<gene>
    <name evidence="1" type="ORF">L3081_05490</name>
</gene>
<proteinExistence type="predicted"/>
<keyword evidence="2" id="KW-1185">Reference proteome</keyword>
<reference evidence="1" key="1">
    <citation type="submission" date="2022-01" db="EMBL/GenBank/DDBJ databases">
        <title>Colwellia maritima, isolated from seawater.</title>
        <authorList>
            <person name="Kristyanto S."/>
            <person name="Jung J."/>
            <person name="Jeon C.O."/>
        </authorList>
    </citation>
    <scope>NUCLEOTIDE SEQUENCE</scope>
    <source>
        <strain evidence="1">MSW7</strain>
    </source>
</reference>
<dbReference type="RefSeq" id="WP_242284037.1">
    <property type="nucleotide sequence ID" value="NZ_JAKKSL010000001.1"/>
</dbReference>
<accession>A0ABS9WYN6</accession>